<protein>
    <submittedName>
        <fullName evidence="1">PREDICTED: hAT transposon superfamily</fullName>
    </submittedName>
</protein>
<dbReference type="Proteomes" id="UP000327085">
    <property type="component" value="Chromosome 4"/>
</dbReference>
<organism evidence="1 3">
    <name type="scientific">Prunus dulcis</name>
    <name type="common">Almond</name>
    <name type="synonym">Amygdalus dulcis</name>
    <dbReference type="NCBI Taxonomy" id="3755"/>
    <lineage>
        <taxon>Eukaryota</taxon>
        <taxon>Viridiplantae</taxon>
        <taxon>Streptophyta</taxon>
        <taxon>Embryophyta</taxon>
        <taxon>Tracheophyta</taxon>
        <taxon>Spermatophyta</taxon>
        <taxon>Magnoliopsida</taxon>
        <taxon>eudicotyledons</taxon>
        <taxon>Gunneridae</taxon>
        <taxon>Pentapetalae</taxon>
        <taxon>rosids</taxon>
        <taxon>fabids</taxon>
        <taxon>Rosales</taxon>
        <taxon>Rosaceae</taxon>
        <taxon>Amygdaloideae</taxon>
        <taxon>Amygdaleae</taxon>
        <taxon>Prunus</taxon>
    </lineage>
</organism>
<reference evidence="1" key="1">
    <citation type="submission" date="2019-07" db="EMBL/GenBank/DDBJ databases">
        <authorList>
            <person name="Alioto T."/>
            <person name="Alioto T."/>
            <person name="Gomez Garrido J."/>
        </authorList>
    </citation>
    <scope>NUCLEOTIDE SEQUENCE</scope>
</reference>
<evidence type="ECO:0000313" key="1">
    <source>
        <dbReference type="EMBL" id="VVA38681.1"/>
    </source>
</evidence>
<feature type="non-terminal residue" evidence="1">
    <location>
        <position position="142"/>
    </location>
</feature>
<dbReference type="AlphaFoldDB" id="A0A5E4GGE4"/>
<dbReference type="InterPro" id="IPR012337">
    <property type="entry name" value="RNaseH-like_sf"/>
</dbReference>
<dbReference type="Gramene" id="VVA38681">
    <property type="protein sequence ID" value="VVA38681"/>
    <property type="gene ID" value="Prudul26B000971"/>
</dbReference>
<dbReference type="OMA" id="AMFRANS"/>
<sequence>MRKYMKRRDIVRQGVIRLATSFLTLQILMEKKNELRSMVASDAWDQCKQCKTTEGKAIYSTILSRAFWNWVSLLLRVFAPSVKVIHLVDRDKSPSMSFLYGALLQEKEEIKKAFKNHEANYHLILQIVDAKAHAQLDSPLHM</sequence>
<reference evidence="3" key="2">
    <citation type="journal article" date="2020" name="Plant J.">
        <title>Transposons played a major role in the diversification between the closely related almond and peach genomes: results from the almond genome sequence.</title>
        <authorList>
            <person name="Alioto T."/>
            <person name="Alexiou K.G."/>
            <person name="Bardil A."/>
            <person name="Barteri F."/>
            <person name="Castanera R."/>
            <person name="Cruz F."/>
            <person name="Dhingra A."/>
            <person name="Duval H."/>
            <person name="Fernandez I Marti A."/>
            <person name="Frias L."/>
            <person name="Galan B."/>
            <person name="Garcia J.L."/>
            <person name="Howad W."/>
            <person name="Gomez-Garrido J."/>
            <person name="Gut M."/>
            <person name="Julca I."/>
            <person name="Morata J."/>
            <person name="Puigdomenech P."/>
            <person name="Ribeca P."/>
            <person name="Rubio Cabetas M.J."/>
            <person name="Vlasova A."/>
            <person name="Wirthensohn M."/>
            <person name="Garcia-Mas J."/>
            <person name="Gabaldon T."/>
            <person name="Casacuberta J.M."/>
            <person name="Arus P."/>
        </authorList>
    </citation>
    <scope>NUCLEOTIDE SEQUENCE [LARGE SCALE GENOMIC DNA]</scope>
    <source>
        <strain evidence="3">cv. Texas</strain>
    </source>
</reference>
<dbReference type="SUPFAM" id="SSF53098">
    <property type="entry name" value="Ribonuclease H-like"/>
    <property type="match status" value="1"/>
</dbReference>
<gene>
    <name evidence="1" type="ORF">ALMOND_2B000971</name>
    <name evidence="2" type="ORF">ALMOND_2B002726</name>
</gene>
<dbReference type="EMBL" id="CABIKO010001109">
    <property type="protein sequence ID" value="VVA40900.1"/>
    <property type="molecule type" value="Genomic_DNA"/>
</dbReference>
<dbReference type="InParanoid" id="A0A5E4GGE4"/>
<accession>A0A5E4GGE4</accession>
<dbReference type="EMBL" id="CABIKO010000674">
    <property type="protein sequence ID" value="VVA38681.1"/>
    <property type="molecule type" value="Genomic_DNA"/>
</dbReference>
<proteinExistence type="predicted"/>
<dbReference type="Gramene" id="VVA40900">
    <property type="protein sequence ID" value="VVA40900"/>
    <property type="gene ID" value="Prudul26B002726"/>
</dbReference>
<name>A0A5E4GGE4_PRUDU</name>
<evidence type="ECO:0000313" key="2">
    <source>
        <dbReference type="EMBL" id="VVA40900.1"/>
    </source>
</evidence>
<evidence type="ECO:0000313" key="3">
    <source>
        <dbReference type="Proteomes" id="UP000327085"/>
    </source>
</evidence>